<dbReference type="InterPro" id="IPR036188">
    <property type="entry name" value="FAD/NAD-bd_sf"/>
</dbReference>
<comment type="cofactor">
    <cofactor evidence="15 17">
        <name>FAD</name>
        <dbReference type="ChEBI" id="CHEBI:57692"/>
    </cofactor>
    <text evidence="15 17">Binds 1 FAD per subunit.</text>
</comment>
<feature type="disulfide bond" description="Redox-active" evidence="16">
    <location>
        <begin position="161"/>
        <end position="166"/>
    </location>
</feature>
<dbReference type="InterPro" id="IPR004099">
    <property type="entry name" value="Pyr_nucl-diS_OxRdtase_dimer"/>
</dbReference>
<dbReference type="SUPFAM" id="SSF55424">
    <property type="entry name" value="FAD/NAD-linked reductases, dimerisation (C-terminal) domain"/>
    <property type="match status" value="1"/>
</dbReference>
<dbReference type="RefSeq" id="WP_021753416.1">
    <property type="nucleotide sequence ID" value="NZ_KI271863.1"/>
</dbReference>
<feature type="domain" description="Lipoyl-binding" evidence="18">
    <location>
        <begin position="2"/>
        <end position="77"/>
    </location>
</feature>
<evidence type="ECO:0000256" key="12">
    <source>
        <dbReference type="ARBA" id="ARBA00023284"/>
    </source>
</evidence>
<evidence type="ECO:0000256" key="1">
    <source>
        <dbReference type="ARBA" id="ARBA00004496"/>
    </source>
</evidence>
<evidence type="ECO:0000313" key="19">
    <source>
        <dbReference type="EMBL" id="ERK58495.1"/>
    </source>
</evidence>
<dbReference type="InterPro" id="IPR001100">
    <property type="entry name" value="Pyr_nuc-diS_OxRdtase"/>
</dbReference>
<dbReference type="Pfam" id="PF02852">
    <property type="entry name" value="Pyr_redox_dim"/>
    <property type="match status" value="1"/>
</dbReference>
<dbReference type="PANTHER" id="PTHR22912:SF217">
    <property type="entry name" value="DIHYDROLIPOYL DEHYDROGENASE"/>
    <property type="match status" value="1"/>
</dbReference>
<dbReference type="PRINTS" id="PR00368">
    <property type="entry name" value="FADPNR"/>
</dbReference>
<comment type="similarity">
    <text evidence="2 17">Belongs to the class-I pyridine nucleotide-disulfide oxidoreductase family.</text>
</comment>
<keyword evidence="10 15" id="KW-0520">NAD</keyword>
<comment type="catalytic activity">
    <reaction evidence="13 17">
        <text>N(6)-[(R)-dihydrolipoyl]-L-lysyl-[protein] + NAD(+) = N(6)-[(R)-lipoyl]-L-lysyl-[protein] + NADH + H(+)</text>
        <dbReference type="Rhea" id="RHEA:15045"/>
        <dbReference type="Rhea" id="RHEA-COMP:10474"/>
        <dbReference type="Rhea" id="RHEA-COMP:10475"/>
        <dbReference type="ChEBI" id="CHEBI:15378"/>
        <dbReference type="ChEBI" id="CHEBI:57540"/>
        <dbReference type="ChEBI" id="CHEBI:57945"/>
        <dbReference type="ChEBI" id="CHEBI:83099"/>
        <dbReference type="ChEBI" id="CHEBI:83100"/>
        <dbReference type="EC" id="1.8.1.4"/>
    </reaction>
</comment>
<dbReference type="EMBL" id="AWVP01000047">
    <property type="protein sequence ID" value="ERK58495.1"/>
    <property type="molecule type" value="Genomic_DNA"/>
</dbReference>
<keyword evidence="11" id="KW-1015">Disulfide bond</keyword>
<dbReference type="PATRIC" id="fig|1321820.3.peg.753"/>
<evidence type="ECO:0000256" key="5">
    <source>
        <dbReference type="ARBA" id="ARBA00022490"/>
    </source>
</evidence>
<dbReference type="SUPFAM" id="SSF51905">
    <property type="entry name" value="FAD/NAD(P)-binding domain"/>
    <property type="match status" value="1"/>
</dbReference>
<dbReference type="PROSITE" id="PS00076">
    <property type="entry name" value="PYRIDINE_REDOX_1"/>
    <property type="match status" value="1"/>
</dbReference>
<dbReference type="InterPro" id="IPR016156">
    <property type="entry name" value="FAD/NAD-linked_Rdtase_dimer_sf"/>
</dbReference>
<dbReference type="EC" id="1.8.1.4" evidence="3 17"/>
<dbReference type="PROSITE" id="PS00189">
    <property type="entry name" value="LIPOYL"/>
    <property type="match status" value="1"/>
</dbReference>
<dbReference type="SUPFAM" id="SSF51230">
    <property type="entry name" value="Single hybrid motif"/>
    <property type="match status" value="1"/>
</dbReference>
<evidence type="ECO:0000256" key="17">
    <source>
        <dbReference type="RuleBase" id="RU003692"/>
    </source>
</evidence>
<evidence type="ECO:0000256" key="6">
    <source>
        <dbReference type="ARBA" id="ARBA00022630"/>
    </source>
</evidence>
<sequence>MAVEVIMPKAGSEMEEGEIVQWFKNEGDEVKEGEVLLEIVTDKVNMEVEAEASGTLLKILHPAGSTVPVVQTIAWIGQPGEEIPSADGTVAAAQEVVKEVAADVKVPETKKEKVLPKRERRGEYDVAVIGGGPAGYVAAIKAAQLGGKVALVENRELGGTCLNRGCIPTKTFLHNAEIINYIHSAKDRGIKLVNDAFTVDMERTVAVKNKVSKTLSGGVAGLLKSYGVKVFNGVGRLTADKKVVVDDKETIDSDNVILAGGSKVSRINIPGMDSDKVLTSDEFLDITEVPSRLAVIGGGVIGSELGQAFATFGSKVTIVEMADRLIANMDKDASVALEKQFRKQGINVLTSTKLLEIVDKGHEVVVKVEGKADIVADKVLLSIGRVPDNTCLGELADKFEMERGRVKVDEYMETSVKGIYAPGDINGTKMLAHAAFKMGEVAAENAMGHSKKVDLKSTPAAIYTHPEVAMVGLTEDQAREKHDVKVGRFNFAANGRSLASNHGEGFVKVIMDTKYREILGIHIVGPVAAEIINEGSTLIQTEMTIDDVMDIIHGHPTYSEALYEAMADCIDMCIHAPKKKNK</sequence>
<dbReference type="InterPro" id="IPR006258">
    <property type="entry name" value="Lipoamide_DH"/>
</dbReference>
<gene>
    <name evidence="19" type="ORF">HMPREF1983_00771</name>
</gene>
<dbReference type="FunFam" id="3.30.390.30:FF:000001">
    <property type="entry name" value="Dihydrolipoyl dehydrogenase"/>
    <property type="match status" value="1"/>
</dbReference>
<dbReference type="PIRSF" id="PIRSF000350">
    <property type="entry name" value="Mercury_reductase_MerA"/>
    <property type="match status" value="1"/>
</dbReference>
<comment type="miscellaneous">
    <text evidence="17">The active site is a redox-active disulfide bond.</text>
</comment>
<feature type="binding site" evidence="15">
    <location>
        <position position="235"/>
    </location>
    <ligand>
        <name>FAD</name>
        <dbReference type="ChEBI" id="CHEBI:57692"/>
    </ligand>
</feature>
<dbReference type="InterPro" id="IPR050151">
    <property type="entry name" value="Class-I_Pyr_Nuc-Dis_Oxidored"/>
</dbReference>
<evidence type="ECO:0000256" key="11">
    <source>
        <dbReference type="ARBA" id="ARBA00023157"/>
    </source>
</evidence>
<dbReference type="InterPro" id="IPR000089">
    <property type="entry name" value="Biotin_lipoyl"/>
</dbReference>
<dbReference type="PRINTS" id="PR00411">
    <property type="entry name" value="PNDRDTASEI"/>
</dbReference>
<dbReference type="GO" id="GO:0006103">
    <property type="term" value="P:2-oxoglutarate metabolic process"/>
    <property type="evidence" value="ECO:0007669"/>
    <property type="project" value="TreeGrafter"/>
</dbReference>
<dbReference type="GO" id="GO:0050660">
    <property type="term" value="F:flavin adenine dinucleotide binding"/>
    <property type="evidence" value="ECO:0007669"/>
    <property type="project" value="InterPro"/>
</dbReference>
<evidence type="ECO:0000256" key="8">
    <source>
        <dbReference type="ARBA" id="ARBA00022827"/>
    </source>
</evidence>
<keyword evidence="6 17" id="KW-0285">Flavoprotein</keyword>
<feature type="binding site" evidence="15">
    <location>
        <position position="320"/>
    </location>
    <ligand>
        <name>NAD(+)</name>
        <dbReference type="ChEBI" id="CHEBI:57540"/>
    </ligand>
</feature>
<dbReference type="InterPro" id="IPR012999">
    <property type="entry name" value="Pyr_OxRdtase_I_AS"/>
</dbReference>
<dbReference type="HOGENOM" id="CLU_016755_0_2_9"/>
<dbReference type="Gene3D" id="2.40.50.100">
    <property type="match status" value="1"/>
</dbReference>
<evidence type="ECO:0000256" key="2">
    <source>
        <dbReference type="ARBA" id="ARBA00007532"/>
    </source>
</evidence>
<evidence type="ECO:0000256" key="10">
    <source>
        <dbReference type="ARBA" id="ARBA00023027"/>
    </source>
</evidence>
<dbReference type="Gene3D" id="3.30.390.30">
    <property type="match status" value="1"/>
</dbReference>
<feature type="binding site" evidence="15">
    <location>
        <begin position="430"/>
        <end position="433"/>
    </location>
    <ligand>
        <name>FAD</name>
        <dbReference type="ChEBI" id="CHEBI:57692"/>
    </ligand>
</feature>
<dbReference type="NCBIfam" id="TIGR01350">
    <property type="entry name" value="lipoamide_DH"/>
    <property type="match status" value="1"/>
</dbReference>
<keyword evidence="12 17" id="KW-0676">Redox-active center</keyword>
<dbReference type="GO" id="GO:0004148">
    <property type="term" value="F:dihydrolipoyl dehydrogenase (NADH) activity"/>
    <property type="evidence" value="ECO:0007669"/>
    <property type="project" value="UniProtKB-EC"/>
</dbReference>
<comment type="caution">
    <text evidence="19">The sequence shown here is derived from an EMBL/GenBank/DDBJ whole genome shotgun (WGS) entry which is preliminary data.</text>
</comment>
<evidence type="ECO:0000259" key="18">
    <source>
        <dbReference type="PROSITE" id="PS50968"/>
    </source>
</evidence>
<evidence type="ECO:0000313" key="20">
    <source>
        <dbReference type="Proteomes" id="UP000016637"/>
    </source>
</evidence>
<name>U2Q6W9_9BACL</name>
<evidence type="ECO:0000256" key="4">
    <source>
        <dbReference type="ARBA" id="ARBA00016961"/>
    </source>
</evidence>
<organism evidence="19 20">
    <name type="scientific">Gemella bergeri ATCC 700627</name>
    <dbReference type="NCBI Taxonomy" id="1321820"/>
    <lineage>
        <taxon>Bacteria</taxon>
        <taxon>Bacillati</taxon>
        <taxon>Bacillota</taxon>
        <taxon>Bacilli</taxon>
        <taxon>Bacillales</taxon>
        <taxon>Gemellaceae</taxon>
        <taxon>Gemella</taxon>
    </lineage>
</organism>
<dbReference type="InterPro" id="IPR003016">
    <property type="entry name" value="2-oxoA_DH_lipoyl-BS"/>
</dbReference>
<keyword evidence="7" id="KW-0450">Lipoyl</keyword>
<keyword evidence="15" id="KW-0547">Nucleotide-binding</keyword>
<dbReference type="Proteomes" id="UP000016637">
    <property type="component" value="Unassembled WGS sequence"/>
</dbReference>
<keyword evidence="9 17" id="KW-0560">Oxidoreductase</keyword>
<evidence type="ECO:0000256" key="9">
    <source>
        <dbReference type="ARBA" id="ARBA00023002"/>
    </source>
</evidence>
<evidence type="ECO:0000256" key="16">
    <source>
        <dbReference type="PIRSR" id="PIRSR000350-4"/>
    </source>
</evidence>
<feature type="binding site" evidence="15">
    <location>
        <position position="170"/>
    </location>
    <ligand>
        <name>FAD</name>
        <dbReference type="ChEBI" id="CHEBI:57692"/>
    </ligand>
</feature>
<dbReference type="Pfam" id="PF00364">
    <property type="entry name" value="Biotin_lipoyl"/>
    <property type="match status" value="1"/>
</dbReference>
<proteinExistence type="inferred from homology"/>
<dbReference type="CDD" id="cd06849">
    <property type="entry name" value="lipoyl_domain"/>
    <property type="match status" value="1"/>
</dbReference>
<dbReference type="Gene3D" id="3.50.50.60">
    <property type="entry name" value="FAD/NAD(P)-binding domain"/>
    <property type="match status" value="2"/>
</dbReference>
<feature type="binding site" evidence="15">
    <location>
        <begin position="297"/>
        <end position="304"/>
    </location>
    <ligand>
        <name>NAD(+)</name>
        <dbReference type="ChEBI" id="CHEBI:57540"/>
    </ligand>
</feature>
<keyword evidence="5" id="KW-0963">Cytoplasm</keyword>
<feature type="binding site" evidence="15">
    <location>
        <position position="384"/>
    </location>
    <ligand>
        <name>NAD(+)</name>
        <dbReference type="ChEBI" id="CHEBI:57540"/>
    </ligand>
</feature>
<protein>
    <recommendedName>
        <fullName evidence="4 17">Dihydrolipoyl dehydrogenase</fullName>
        <ecNumber evidence="3 17">1.8.1.4</ecNumber>
    </recommendedName>
</protein>
<dbReference type="eggNOG" id="COG1249">
    <property type="taxonomic scope" value="Bacteria"/>
</dbReference>
<evidence type="ECO:0000256" key="13">
    <source>
        <dbReference type="ARBA" id="ARBA00049187"/>
    </source>
</evidence>
<dbReference type="InterPro" id="IPR011053">
    <property type="entry name" value="Single_hybrid_motif"/>
</dbReference>
<feature type="binding site" evidence="15">
    <location>
        <position position="424"/>
    </location>
    <ligand>
        <name>FAD</name>
        <dbReference type="ChEBI" id="CHEBI:57692"/>
    </ligand>
</feature>
<comment type="subcellular location">
    <subcellularLocation>
        <location evidence="1">Cytoplasm</location>
    </subcellularLocation>
</comment>
<dbReference type="PROSITE" id="PS50968">
    <property type="entry name" value="BIOTINYL_LIPOYL"/>
    <property type="match status" value="1"/>
</dbReference>
<keyword evidence="20" id="KW-1185">Reference proteome</keyword>
<dbReference type="PANTHER" id="PTHR22912">
    <property type="entry name" value="DISULFIDE OXIDOREDUCTASE"/>
    <property type="match status" value="1"/>
</dbReference>
<evidence type="ECO:0000256" key="7">
    <source>
        <dbReference type="ARBA" id="ARBA00022823"/>
    </source>
</evidence>
<reference evidence="19 20" key="1">
    <citation type="submission" date="2013-08" db="EMBL/GenBank/DDBJ databases">
        <authorList>
            <person name="Weinstock G."/>
            <person name="Sodergren E."/>
            <person name="Wylie T."/>
            <person name="Fulton L."/>
            <person name="Fulton R."/>
            <person name="Fronick C."/>
            <person name="O'Laughlin M."/>
            <person name="Godfrey J."/>
            <person name="Miner T."/>
            <person name="Herter B."/>
            <person name="Appelbaum E."/>
            <person name="Cordes M."/>
            <person name="Lek S."/>
            <person name="Wollam A."/>
            <person name="Pepin K.H."/>
            <person name="Palsikar V.B."/>
            <person name="Mitreva M."/>
            <person name="Wilson R.K."/>
        </authorList>
    </citation>
    <scope>NUCLEOTIDE SEQUENCE [LARGE SCALE GENOMIC DNA]</scope>
    <source>
        <strain evidence="19 20">ATCC 700627</strain>
    </source>
</reference>
<keyword evidence="8 15" id="KW-0274">FAD</keyword>
<dbReference type="GO" id="GO:0005737">
    <property type="term" value="C:cytoplasm"/>
    <property type="evidence" value="ECO:0007669"/>
    <property type="project" value="UniProtKB-SubCell"/>
</dbReference>
<dbReference type="AlphaFoldDB" id="U2Q6W9"/>
<accession>U2Q6W9</accession>
<evidence type="ECO:0000256" key="14">
    <source>
        <dbReference type="PIRSR" id="PIRSR000350-2"/>
    </source>
</evidence>
<dbReference type="Pfam" id="PF07992">
    <property type="entry name" value="Pyr_redox_2"/>
    <property type="match status" value="1"/>
</dbReference>
<evidence type="ECO:0000256" key="15">
    <source>
        <dbReference type="PIRSR" id="PIRSR000350-3"/>
    </source>
</evidence>
<feature type="active site" description="Proton acceptor" evidence="14">
    <location>
        <position position="555"/>
    </location>
</feature>
<dbReference type="InterPro" id="IPR023753">
    <property type="entry name" value="FAD/NAD-binding_dom"/>
</dbReference>
<evidence type="ECO:0000256" key="3">
    <source>
        <dbReference type="ARBA" id="ARBA00012608"/>
    </source>
</evidence>